<protein>
    <submittedName>
        <fullName evidence="1">Uncharacterized protein</fullName>
    </submittedName>
</protein>
<gene>
    <name evidence="1" type="ORF">ACU52_14190</name>
</gene>
<dbReference type="AlphaFoldDB" id="A0A8E1QVN0"/>
<organism evidence="1 2">
    <name type="scientific">Xylanibacter rarus</name>
    <dbReference type="NCBI Taxonomy" id="1676614"/>
    <lineage>
        <taxon>Bacteria</taxon>
        <taxon>Pseudomonadati</taxon>
        <taxon>Bacteroidota</taxon>
        <taxon>Bacteroidia</taxon>
        <taxon>Bacteroidales</taxon>
        <taxon>Prevotellaceae</taxon>
        <taxon>Xylanibacter</taxon>
    </lineage>
</organism>
<dbReference type="EMBL" id="LFQU01000051">
    <property type="protein sequence ID" value="KOO65828.1"/>
    <property type="molecule type" value="Genomic_DNA"/>
</dbReference>
<dbReference type="Proteomes" id="UP000036951">
    <property type="component" value="Unassembled WGS sequence"/>
</dbReference>
<evidence type="ECO:0000313" key="2">
    <source>
        <dbReference type="Proteomes" id="UP000036951"/>
    </source>
</evidence>
<proteinExistence type="predicted"/>
<reference evidence="1 2" key="1">
    <citation type="submission" date="2015-06" db="EMBL/GenBank/DDBJ databases">
        <title>Prevotella sp. 109, sp. nov., a novel member of the family Prevotellaceae isolated from human faeces.</title>
        <authorList>
            <person name="Shkoporov A.N."/>
            <person name="Chaplin A.V."/>
            <person name="Kafarskaia L.I."/>
            <person name="Efimov B.A."/>
        </authorList>
    </citation>
    <scope>NUCLEOTIDE SEQUENCE [LARGE SCALE GENOMIC DNA]</scope>
    <source>
        <strain evidence="1 2">109</strain>
    </source>
</reference>
<sequence>MAARAPQWVWGGGRGSDDRSVVVDKGCLPPAIVATSSPQRVWGGGRGSDDRSVVVDKGRLLPASVAARAPQWGRSGEQCAFMRGGVGGRRAPRGFRKTYLVRRRQCLLRCLCSRMFCASAQIMARNNLRNFAEHVAEMRER</sequence>
<evidence type="ECO:0000313" key="1">
    <source>
        <dbReference type="EMBL" id="KOO65828.1"/>
    </source>
</evidence>
<keyword evidence="2" id="KW-1185">Reference proteome</keyword>
<comment type="caution">
    <text evidence="1">The sequence shown here is derived from an EMBL/GenBank/DDBJ whole genome shotgun (WGS) entry which is preliminary data.</text>
</comment>
<name>A0A8E1QVN0_9BACT</name>
<accession>A0A8E1QVN0</accession>